<gene>
    <name evidence="2" type="ORF">GKE97_07200</name>
</gene>
<dbReference type="RefSeq" id="WP_172697512.1">
    <property type="nucleotide sequence ID" value="NZ_WKPR01000005.1"/>
</dbReference>
<proteinExistence type="predicted"/>
<comment type="caution">
    <text evidence="2">The sequence shown here is derived from an EMBL/GenBank/DDBJ whole genome shotgun (WGS) entry which is preliminary data.</text>
</comment>
<name>A0A6I2R1I2_FLAPL</name>
<evidence type="ECO:0000256" key="1">
    <source>
        <dbReference type="SAM" id="MobiDB-lite"/>
    </source>
</evidence>
<dbReference type="EMBL" id="WKPR01000005">
    <property type="protein sequence ID" value="MSB19303.1"/>
    <property type="molecule type" value="Genomic_DNA"/>
</dbReference>
<keyword evidence="2" id="KW-0645">Protease</keyword>
<evidence type="ECO:0000313" key="2">
    <source>
        <dbReference type="EMBL" id="MSB19303.1"/>
    </source>
</evidence>
<keyword evidence="2" id="KW-0378">Hydrolase</keyword>
<feature type="compositionally biased region" description="Basic and acidic residues" evidence="1">
    <location>
        <begin position="159"/>
        <end position="190"/>
    </location>
</feature>
<accession>A0A6I2R1I2</accession>
<dbReference type="GO" id="GO:0008233">
    <property type="term" value="F:peptidase activity"/>
    <property type="evidence" value="ECO:0007669"/>
    <property type="project" value="UniProtKB-KW"/>
</dbReference>
<feature type="compositionally biased region" description="Basic and acidic residues" evidence="1">
    <location>
        <begin position="219"/>
        <end position="256"/>
    </location>
</feature>
<evidence type="ECO:0000313" key="3">
    <source>
        <dbReference type="Proteomes" id="UP000434475"/>
    </source>
</evidence>
<feature type="region of interest" description="Disordered" evidence="1">
    <location>
        <begin position="215"/>
        <end position="256"/>
    </location>
</feature>
<organism evidence="2 3">
    <name type="scientific">Flavonifractor plautii</name>
    <name type="common">Fusobacterium plautii</name>
    <dbReference type="NCBI Taxonomy" id="292800"/>
    <lineage>
        <taxon>Bacteria</taxon>
        <taxon>Bacillati</taxon>
        <taxon>Bacillota</taxon>
        <taxon>Clostridia</taxon>
        <taxon>Eubacteriales</taxon>
        <taxon>Oscillospiraceae</taxon>
        <taxon>Flavonifractor</taxon>
    </lineage>
</organism>
<feature type="region of interest" description="Disordered" evidence="1">
    <location>
        <begin position="158"/>
        <end position="193"/>
    </location>
</feature>
<dbReference type="GO" id="GO:0006508">
    <property type="term" value="P:proteolysis"/>
    <property type="evidence" value="ECO:0007669"/>
    <property type="project" value="UniProtKB-KW"/>
</dbReference>
<sequence length="625" mass="69479">MSRPFSVEACDFSGWATRNDLKCSDGRVIRRDAFKNNDGIKVPLVWNHQHNSPRDVLGHAWLENREEGVYTYGFLNDTADGEIAKVLIKHGDICALSIYANQLQQAGPDVLHGCICEVSLVHKGANPGAFIDSMLKHGEMSDDEAIIYTGMPLCLSHSSESKDAQKEEEKKEDTKEDKSAENKEEKKDNEETIADVIDSMSEKQQNVMYALITQALEGEPEKESKDDSDNKSESNKEDNTMKHNVFDNDQQKKTEVLSHADQASIISMAKSNSVGSLRTAMDIYAEQNPDSVLAHGIDGIETLFPEYKDVRPGAPELLTTDQGWVNEVLKKVHKSPISRIRTRQADLRNIEALRAKGYKKGAQKGYVGNIQLLHRTTDPQTVYVKSKLDRDDIIDIQDFDVVQYLYGIDRMNLNEELATAIMIGDGREVGADGKIAEDKIRPIWLDDELYTIHADVDIAGMKATLQGTNTSANFGENYIYAEAVIQSLLYAREKYKGSGTPDFYCTPHLVNVMLLARDLNGRRIYDKVSDLAAALNVGQIITAEQFEGKTRTTTDSKTKKLLGLMVNLADYSLGATKGGEITHFTDFDIDFNQEKSLLETRCSGANTRVMSAIALEEDVTANIGG</sequence>
<protein>
    <submittedName>
        <fullName evidence="2">Caudovirus prohead protease</fullName>
    </submittedName>
</protein>
<reference evidence="2 3" key="1">
    <citation type="journal article" date="2019" name="Nat. Med.">
        <title>A library of human gut bacterial isolates paired with longitudinal multiomics data enables mechanistic microbiome research.</title>
        <authorList>
            <person name="Poyet M."/>
            <person name="Groussin M."/>
            <person name="Gibbons S.M."/>
            <person name="Avila-Pacheco J."/>
            <person name="Jiang X."/>
            <person name="Kearney S.M."/>
            <person name="Perrotta A.R."/>
            <person name="Berdy B."/>
            <person name="Zhao S."/>
            <person name="Lieberman T.D."/>
            <person name="Swanson P.K."/>
            <person name="Smith M."/>
            <person name="Roesemann S."/>
            <person name="Alexander J.E."/>
            <person name="Rich S.A."/>
            <person name="Livny J."/>
            <person name="Vlamakis H."/>
            <person name="Clish C."/>
            <person name="Bullock K."/>
            <person name="Deik A."/>
            <person name="Scott J."/>
            <person name="Pierce K.A."/>
            <person name="Xavier R.J."/>
            <person name="Alm E.J."/>
        </authorList>
    </citation>
    <scope>NUCLEOTIDE SEQUENCE [LARGE SCALE GENOMIC DNA]</scope>
    <source>
        <strain evidence="2 3">BIOML-A2</strain>
    </source>
</reference>
<dbReference type="Proteomes" id="UP000434475">
    <property type="component" value="Unassembled WGS sequence"/>
</dbReference>
<dbReference type="AlphaFoldDB" id="A0A6I2R1I2"/>